<dbReference type="Proteomes" id="UP000002714">
    <property type="component" value="Chromosome"/>
</dbReference>
<dbReference type="OrthoDB" id="9797527at2"/>
<dbReference type="InterPro" id="IPR045066">
    <property type="entry name" value="Beta_CA_cladeB"/>
</dbReference>
<evidence type="ECO:0000313" key="9">
    <source>
        <dbReference type="EMBL" id="ABB43443.1"/>
    </source>
</evidence>
<evidence type="ECO:0000256" key="3">
    <source>
        <dbReference type="ARBA" id="ARBA00022723"/>
    </source>
</evidence>
<dbReference type="InterPro" id="IPR015892">
    <property type="entry name" value="Carbonic_anhydrase_CS"/>
</dbReference>
<dbReference type="STRING" id="326298.Suden_0162"/>
<name>Q30U88_SULDN</name>
<evidence type="ECO:0000256" key="2">
    <source>
        <dbReference type="ARBA" id="ARBA00012925"/>
    </source>
</evidence>
<dbReference type="GO" id="GO:0004089">
    <property type="term" value="F:carbonate dehydratase activity"/>
    <property type="evidence" value="ECO:0007669"/>
    <property type="project" value="UniProtKB-UniRule"/>
</dbReference>
<dbReference type="GO" id="GO:0015976">
    <property type="term" value="P:carbon utilization"/>
    <property type="evidence" value="ECO:0007669"/>
    <property type="project" value="InterPro"/>
</dbReference>
<feature type="binding site" evidence="7">
    <location>
        <position position="103"/>
    </location>
    <ligand>
        <name>Zn(2+)</name>
        <dbReference type="ChEBI" id="CHEBI:29105"/>
    </ligand>
</feature>
<keyword evidence="3 7" id="KW-0479">Metal-binding</keyword>
<dbReference type="GO" id="GO:0008270">
    <property type="term" value="F:zinc ion binding"/>
    <property type="evidence" value="ECO:0007669"/>
    <property type="project" value="UniProtKB-UniRule"/>
</dbReference>
<evidence type="ECO:0000256" key="6">
    <source>
        <dbReference type="ARBA" id="ARBA00048348"/>
    </source>
</evidence>
<evidence type="ECO:0000256" key="7">
    <source>
        <dbReference type="PIRSR" id="PIRSR601765-1"/>
    </source>
</evidence>
<evidence type="ECO:0000256" key="4">
    <source>
        <dbReference type="ARBA" id="ARBA00022833"/>
    </source>
</evidence>
<keyword evidence="10" id="KW-1185">Reference proteome</keyword>
<dbReference type="InterPro" id="IPR036874">
    <property type="entry name" value="Carbonic_anhydrase_sf"/>
</dbReference>
<dbReference type="PROSITE" id="PS00705">
    <property type="entry name" value="PROK_CO2_ANHYDRASE_2"/>
    <property type="match status" value="1"/>
</dbReference>
<dbReference type="HOGENOM" id="CLU_053879_5_3_7"/>
<feature type="binding site" evidence="7">
    <location>
        <position position="44"/>
    </location>
    <ligand>
        <name>Zn(2+)</name>
        <dbReference type="ChEBI" id="CHEBI:29105"/>
    </ligand>
</feature>
<reference evidence="9 10" key="1">
    <citation type="journal article" date="2008" name="Appl. Environ. Microbiol.">
        <title>Genome of the epsilonproteobacterial chemolithoautotroph Sulfurimonas denitrificans.</title>
        <authorList>
            <person name="Sievert S.M."/>
            <person name="Scott K.M."/>
            <person name="Klotz M.G."/>
            <person name="Chain P.S.G."/>
            <person name="Hauser L.J."/>
            <person name="Hemp J."/>
            <person name="Huegler M."/>
            <person name="Land M."/>
            <person name="Lapidus A."/>
            <person name="Larimer F.W."/>
            <person name="Lucas S."/>
            <person name="Malfatti S.A."/>
            <person name="Meyer F."/>
            <person name="Paulsen I.T."/>
            <person name="Ren Q."/>
            <person name="Simon J."/>
            <person name="Bailey K."/>
            <person name="Diaz E."/>
            <person name="Fitzpatrick K.A."/>
            <person name="Glover B."/>
            <person name="Gwatney N."/>
            <person name="Korajkic A."/>
            <person name="Long A."/>
            <person name="Mobberley J.M."/>
            <person name="Pantry S.N."/>
            <person name="Pazder G."/>
            <person name="Peterson S."/>
            <person name="Quintanilla J.D."/>
            <person name="Sprinkle R."/>
            <person name="Stephens J."/>
            <person name="Thomas P."/>
            <person name="Vaughn R."/>
            <person name="Weber M.J."/>
            <person name="Wooten L.L."/>
        </authorList>
    </citation>
    <scope>NUCLEOTIDE SEQUENCE [LARGE SCALE GENOMIC DNA]</scope>
    <source>
        <strain evidence="10">ATCC 33889 / DSM 1251</strain>
    </source>
</reference>
<dbReference type="CDD" id="cd00884">
    <property type="entry name" value="beta_CA_cladeB"/>
    <property type="match status" value="1"/>
</dbReference>
<evidence type="ECO:0000256" key="5">
    <source>
        <dbReference type="ARBA" id="ARBA00023239"/>
    </source>
</evidence>
<protein>
    <recommendedName>
        <fullName evidence="2 8">Carbonic anhydrase</fullName>
        <ecNumber evidence="2 8">4.2.1.1</ecNumber>
    </recommendedName>
    <alternativeName>
        <fullName evidence="8">Carbonate dehydratase</fullName>
    </alternativeName>
</protein>
<accession>Q30U88</accession>
<evidence type="ECO:0000313" key="10">
    <source>
        <dbReference type="Proteomes" id="UP000002714"/>
    </source>
</evidence>
<dbReference type="PANTHER" id="PTHR11002:SF76">
    <property type="entry name" value="CARBONIC ANHYDRASE"/>
    <property type="match status" value="1"/>
</dbReference>
<dbReference type="SUPFAM" id="SSF53056">
    <property type="entry name" value="beta-carbonic anhydrase, cab"/>
    <property type="match status" value="1"/>
</dbReference>
<dbReference type="EC" id="4.2.1.1" evidence="2 8"/>
<dbReference type="KEGG" id="tdn:Suden_0162"/>
<keyword evidence="5 8" id="KW-0456">Lyase</keyword>
<dbReference type="eggNOG" id="COG0288">
    <property type="taxonomic scope" value="Bacteria"/>
</dbReference>
<dbReference type="InterPro" id="IPR001765">
    <property type="entry name" value="Carbonic_anhydrase"/>
</dbReference>
<dbReference type="EMBL" id="CP000153">
    <property type="protein sequence ID" value="ABB43443.1"/>
    <property type="molecule type" value="Genomic_DNA"/>
</dbReference>
<feature type="binding site" evidence="7">
    <location>
        <position position="42"/>
    </location>
    <ligand>
        <name>Zn(2+)</name>
        <dbReference type="ChEBI" id="CHEBI:29105"/>
    </ligand>
</feature>
<dbReference type="PROSITE" id="PS00704">
    <property type="entry name" value="PROK_CO2_ANHYDRASE_1"/>
    <property type="match status" value="1"/>
</dbReference>
<keyword evidence="4 7" id="KW-0862">Zinc</keyword>
<proteinExistence type="inferred from homology"/>
<organism evidence="9 10">
    <name type="scientific">Sulfurimonas denitrificans (strain ATCC 33889 / DSM 1251)</name>
    <name type="common">Thiomicrospira denitrificans (strain ATCC 33889 / DSM 1251)</name>
    <dbReference type="NCBI Taxonomy" id="326298"/>
    <lineage>
        <taxon>Bacteria</taxon>
        <taxon>Pseudomonadati</taxon>
        <taxon>Campylobacterota</taxon>
        <taxon>Epsilonproteobacteria</taxon>
        <taxon>Campylobacterales</taxon>
        <taxon>Sulfurimonadaceae</taxon>
        <taxon>Sulfurimonas</taxon>
    </lineage>
</organism>
<dbReference type="SMART" id="SM00947">
    <property type="entry name" value="Pro_CA"/>
    <property type="match status" value="1"/>
</dbReference>
<evidence type="ECO:0000256" key="1">
    <source>
        <dbReference type="ARBA" id="ARBA00006217"/>
    </source>
</evidence>
<evidence type="ECO:0000256" key="8">
    <source>
        <dbReference type="RuleBase" id="RU003956"/>
    </source>
</evidence>
<comment type="cofactor">
    <cofactor evidence="7">
        <name>Zn(2+)</name>
        <dbReference type="ChEBI" id="CHEBI:29105"/>
    </cofactor>
    <text evidence="7">Binds 1 zinc ion per subunit.</text>
</comment>
<comment type="similarity">
    <text evidence="1 8">Belongs to the beta-class carbonic anhydrase family.</text>
</comment>
<dbReference type="PANTHER" id="PTHR11002">
    <property type="entry name" value="CARBONIC ANHYDRASE"/>
    <property type="match status" value="1"/>
</dbReference>
<feature type="binding site" evidence="7">
    <location>
        <position position="106"/>
    </location>
    <ligand>
        <name>Zn(2+)</name>
        <dbReference type="ChEBI" id="CHEBI:29105"/>
    </ligand>
</feature>
<dbReference type="AlphaFoldDB" id="Q30U88"/>
<comment type="catalytic activity">
    <reaction evidence="6 8">
        <text>hydrogencarbonate + H(+) = CO2 + H2O</text>
        <dbReference type="Rhea" id="RHEA:10748"/>
        <dbReference type="ChEBI" id="CHEBI:15377"/>
        <dbReference type="ChEBI" id="CHEBI:15378"/>
        <dbReference type="ChEBI" id="CHEBI:16526"/>
        <dbReference type="ChEBI" id="CHEBI:17544"/>
        <dbReference type="EC" id="4.2.1.1"/>
    </reaction>
</comment>
<gene>
    <name evidence="9" type="ordered locus">Suden_0162</name>
</gene>
<dbReference type="Gene3D" id="3.40.1050.10">
    <property type="entry name" value="Carbonic anhydrase"/>
    <property type="match status" value="1"/>
</dbReference>
<comment type="function">
    <text evidence="8">Reversible hydration of carbon dioxide.</text>
</comment>
<sequence>MVHNNMILGNELFQKSFFKAYEKEFLQLSQKGQTPKALYIGCSDSRVLPNLITQSAPGDLFVVRNVGNFVAPYKPDEDFHSTASAIEYAVTVLEVKSIIVCGHTKCGAIEAIHKKSCANNPELVHTKTWLTLGESAKAQAILALGLRADKETLYRLTEKLSVVSQLENLLTYPSVKKRVDNAEIAIHGWIYDIESGEIEYYDPEISQFVHLSSLKIEEEEEESSL</sequence>
<dbReference type="RefSeq" id="WP_011371798.1">
    <property type="nucleotide sequence ID" value="NC_007575.1"/>
</dbReference>
<dbReference type="Pfam" id="PF00484">
    <property type="entry name" value="Pro_CA"/>
    <property type="match status" value="1"/>
</dbReference>